<sequence>MAWNDKVKYDFLTCPSPCPSGKPMGQLIESDERSMERKRIPADYNICKYLVHQLKVQLHNNDPSLVELRNHEHH</sequence>
<protein>
    <submittedName>
        <fullName evidence="1">Uncharacterized protein</fullName>
    </submittedName>
</protein>
<dbReference type="Proteomes" id="UP001307889">
    <property type="component" value="Chromosome 1"/>
</dbReference>
<gene>
    <name evidence="1" type="ORF">NTJ_01004</name>
</gene>
<dbReference type="EMBL" id="AP028909">
    <property type="protein sequence ID" value="BES88198.1"/>
    <property type="molecule type" value="Genomic_DNA"/>
</dbReference>
<evidence type="ECO:0000313" key="1">
    <source>
        <dbReference type="EMBL" id="BES88198.1"/>
    </source>
</evidence>
<evidence type="ECO:0000313" key="2">
    <source>
        <dbReference type="Proteomes" id="UP001307889"/>
    </source>
</evidence>
<name>A0ABN7A7F4_9HEMI</name>
<organism evidence="1 2">
    <name type="scientific">Nesidiocoris tenuis</name>
    <dbReference type="NCBI Taxonomy" id="355587"/>
    <lineage>
        <taxon>Eukaryota</taxon>
        <taxon>Metazoa</taxon>
        <taxon>Ecdysozoa</taxon>
        <taxon>Arthropoda</taxon>
        <taxon>Hexapoda</taxon>
        <taxon>Insecta</taxon>
        <taxon>Pterygota</taxon>
        <taxon>Neoptera</taxon>
        <taxon>Paraneoptera</taxon>
        <taxon>Hemiptera</taxon>
        <taxon>Heteroptera</taxon>
        <taxon>Panheteroptera</taxon>
        <taxon>Cimicomorpha</taxon>
        <taxon>Miridae</taxon>
        <taxon>Dicyphina</taxon>
        <taxon>Nesidiocoris</taxon>
    </lineage>
</organism>
<keyword evidence="2" id="KW-1185">Reference proteome</keyword>
<reference evidence="1 2" key="1">
    <citation type="submission" date="2023-09" db="EMBL/GenBank/DDBJ databases">
        <title>Nesidiocoris tenuis whole genome shotgun sequence.</title>
        <authorList>
            <person name="Shibata T."/>
            <person name="Shimoda M."/>
            <person name="Kobayashi T."/>
            <person name="Uehara T."/>
        </authorList>
    </citation>
    <scope>NUCLEOTIDE SEQUENCE [LARGE SCALE GENOMIC DNA]</scope>
    <source>
        <strain evidence="1 2">Japan</strain>
    </source>
</reference>
<accession>A0ABN7A7F4</accession>
<proteinExistence type="predicted"/>